<dbReference type="EMBL" id="JACOFW010000001">
    <property type="protein sequence ID" value="MBC3806025.1"/>
    <property type="molecule type" value="Genomic_DNA"/>
</dbReference>
<dbReference type="Gene3D" id="2.40.10.10">
    <property type="entry name" value="Trypsin-like serine proteases"/>
    <property type="match status" value="2"/>
</dbReference>
<keyword evidence="7" id="KW-1185">Reference proteome</keyword>
<dbReference type="InterPro" id="IPR041517">
    <property type="entry name" value="DEGP_PDZ"/>
</dbReference>
<evidence type="ECO:0000256" key="4">
    <source>
        <dbReference type="SAM" id="SignalP"/>
    </source>
</evidence>
<dbReference type="InterPro" id="IPR001940">
    <property type="entry name" value="Peptidase_S1C"/>
</dbReference>
<reference evidence="6 7" key="1">
    <citation type="submission" date="2020-08" db="EMBL/GenBank/DDBJ databases">
        <title>Novel species isolated from subtropical streams in China.</title>
        <authorList>
            <person name="Lu H."/>
        </authorList>
    </citation>
    <scope>NUCLEOTIDE SEQUENCE [LARGE SCALE GENOMIC DNA]</scope>
    <source>
        <strain evidence="6 7">KACC 16656</strain>
    </source>
</reference>
<comment type="caution">
    <text evidence="6">The sequence shown here is derived from an EMBL/GenBank/DDBJ whole genome shotgun (WGS) entry which is preliminary data.</text>
</comment>
<feature type="signal peptide" evidence="4">
    <location>
        <begin position="1"/>
        <end position="31"/>
    </location>
</feature>
<dbReference type="InterPro" id="IPR009003">
    <property type="entry name" value="Peptidase_S1_PA"/>
</dbReference>
<evidence type="ECO:0000313" key="6">
    <source>
        <dbReference type="EMBL" id="MBC3806025.1"/>
    </source>
</evidence>
<dbReference type="Gene3D" id="2.30.42.10">
    <property type="match status" value="1"/>
</dbReference>
<dbReference type="PANTHER" id="PTHR45980">
    <property type="match status" value="1"/>
</dbReference>
<dbReference type="SUPFAM" id="SSF50494">
    <property type="entry name" value="Trypsin-like serine proteases"/>
    <property type="match status" value="1"/>
</dbReference>
<feature type="chain" id="PRO_5046936007" evidence="4">
    <location>
        <begin position="32"/>
        <end position="515"/>
    </location>
</feature>
<keyword evidence="4" id="KW-0732">Signal</keyword>
<evidence type="ECO:0000256" key="3">
    <source>
        <dbReference type="ARBA" id="ARBA00022825"/>
    </source>
</evidence>
<name>A0ABR6WZM1_9BURK</name>
<dbReference type="PANTHER" id="PTHR45980:SF9">
    <property type="entry name" value="PROTEASE DO-LIKE 10, MITOCHONDRIAL-RELATED"/>
    <property type="match status" value="1"/>
</dbReference>
<keyword evidence="3" id="KW-0720">Serine protease</keyword>
<dbReference type="Pfam" id="PF13365">
    <property type="entry name" value="Trypsin_2"/>
    <property type="match status" value="1"/>
</dbReference>
<keyword evidence="2" id="KW-0378">Hydrolase</keyword>
<protein>
    <submittedName>
        <fullName evidence="6">Trypsin-like peptidase domain-containing protein</fullName>
    </submittedName>
</protein>
<evidence type="ECO:0000256" key="2">
    <source>
        <dbReference type="ARBA" id="ARBA00022801"/>
    </source>
</evidence>
<feature type="domain" description="Protease Do-like PDZ" evidence="5">
    <location>
        <begin position="364"/>
        <end position="507"/>
    </location>
</feature>
<dbReference type="InterPro" id="IPR043504">
    <property type="entry name" value="Peptidase_S1_PA_chymotrypsin"/>
</dbReference>
<dbReference type="Gene3D" id="3.20.190.20">
    <property type="match status" value="1"/>
</dbReference>
<dbReference type="Pfam" id="PF17815">
    <property type="entry name" value="PDZ_3"/>
    <property type="match status" value="1"/>
</dbReference>
<dbReference type="PRINTS" id="PR00834">
    <property type="entry name" value="PROTEASES2C"/>
</dbReference>
<evidence type="ECO:0000313" key="7">
    <source>
        <dbReference type="Proteomes" id="UP000648257"/>
    </source>
</evidence>
<evidence type="ECO:0000259" key="5">
    <source>
        <dbReference type="Pfam" id="PF17815"/>
    </source>
</evidence>
<organism evidence="6 7">
    <name type="scientific">Undibacterium seohonense</name>
    <dbReference type="NCBI Taxonomy" id="1344950"/>
    <lineage>
        <taxon>Bacteria</taxon>
        <taxon>Pseudomonadati</taxon>
        <taxon>Pseudomonadota</taxon>
        <taxon>Betaproteobacteria</taxon>
        <taxon>Burkholderiales</taxon>
        <taxon>Oxalobacteraceae</taxon>
        <taxon>Undibacterium</taxon>
    </lineage>
</organism>
<proteinExistence type="predicted"/>
<sequence length="515" mass="56517">MQRDTQMFKKFFVGFSFIVTTSLFSISFANAANNKAAATASGSHLEKSVVKVFSTLRGPDPFKPWGKASPQEVTGSGVVIEGRRILTNAHVVEYASQVQVQTGQEGDKVSATVEAISRGMDLAILKLDDEKFFDTHAAVMRSNKLPEVTDAVFAYGYPTGGNSLSITKGIVSRIEFVDYDGSTGGLRIQIDAAINPGNSGGPVIAGDKMIGLAFSGLMNAQNIGYIIPNEEIEIFLKDVADKKYDGKPSLLDVTQTLENPTVRDYLKLDKSVEGCIIHRPYDQSSTAVLKEWDVITQIGDTAIDNQCMVKLKPSVRVMFKYKVQQIASNGKVALNIVRAGKPMTVQAPVYVGRPHLIGDLQGGYPSYFIFGPIVFSRATVEYLSFLSNNAPALNGYAYNASPLVTMRGEMPTKEREELVVVSSPFFPHKLVTGYSNRFGSVIYSINGIQVKSLKHLVTLLRDMQDDLIVIHYDQRYGETMVLPRKTMLAETEGILSDNGIRSQGSADMMKIWNEK</sequence>
<accession>A0ABR6WZM1</accession>
<dbReference type="Proteomes" id="UP000648257">
    <property type="component" value="Unassembled WGS sequence"/>
</dbReference>
<keyword evidence="1" id="KW-0645">Protease</keyword>
<evidence type="ECO:0000256" key="1">
    <source>
        <dbReference type="ARBA" id="ARBA00022670"/>
    </source>
</evidence>
<gene>
    <name evidence="6" type="ORF">H8K52_01540</name>
</gene>
<dbReference type="InterPro" id="IPR046449">
    <property type="entry name" value="DEGP_PDZ_sf"/>
</dbReference>
<dbReference type="InterPro" id="IPR036034">
    <property type="entry name" value="PDZ_sf"/>
</dbReference>